<feature type="compositionally biased region" description="Polar residues" evidence="1">
    <location>
        <begin position="69"/>
        <end position="80"/>
    </location>
</feature>
<protein>
    <submittedName>
        <fullName evidence="2">Uncharacterized protein</fullName>
    </submittedName>
</protein>
<evidence type="ECO:0000313" key="3">
    <source>
        <dbReference type="Proteomes" id="UP000494206"/>
    </source>
</evidence>
<proteinExistence type="predicted"/>
<dbReference type="AlphaFoldDB" id="A0A8S1F3R3"/>
<name>A0A8S1F3R3_9PELO</name>
<gene>
    <name evidence="2" type="ORF">CBOVIS_LOCUS8790</name>
</gene>
<reference evidence="2 3" key="1">
    <citation type="submission" date="2020-04" db="EMBL/GenBank/DDBJ databases">
        <authorList>
            <person name="Laetsch R D."/>
            <person name="Stevens L."/>
            <person name="Kumar S."/>
            <person name="Blaxter L. M."/>
        </authorList>
    </citation>
    <scope>NUCLEOTIDE SEQUENCE [LARGE SCALE GENOMIC DNA]</scope>
</reference>
<sequence length="80" mass="8545">MGDTPEKGNSGEGVEMQTTAAKSIFGRRVSSVEPVKNAMPPTKKASVVIFETPDSPKQDRANGLDSNHRNISTTSVGDRE</sequence>
<dbReference type="EMBL" id="CADEPM010000005">
    <property type="protein sequence ID" value="CAB3406767.1"/>
    <property type="molecule type" value="Genomic_DNA"/>
</dbReference>
<comment type="caution">
    <text evidence="2">The sequence shown here is derived from an EMBL/GenBank/DDBJ whole genome shotgun (WGS) entry which is preliminary data.</text>
</comment>
<evidence type="ECO:0000313" key="2">
    <source>
        <dbReference type="EMBL" id="CAB3406767.1"/>
    </source>
</evidence>
<organism evidence="2 3">
    <name type="scientific">Caenorhabditis bovis</name>
    <dbReference type="NCBI Taxonomy" id="2654633"/>
    <lineage>
        <taxon>Eukaryota</taxon>
        <taxon>Metazoa</taxon>
        <taxon>Ecdysozoa</taxon>
        <taxon>Nematoda</taxon>
        <taxon>Chromadorea</taxon>
        <taxon>Rhabditida</taxon>
        <taxon>Rhabditina</taxon>
        <taxon>Rhabditomorpha</taxon>
        <taxon>Rhabditoidea</taxon>
        <taxon>Rhabditidae</taxon>
        <taxon>Peloderinae</taxon>
        <taxon>Caenorhabditis</taxon>
    </lineage>
</organism>
<dbReference type="OrthoDB" id="5850502at2759"/>
<evidence type="ECO:0000256" key="1">
    <source>
        <dbReference type="SAM" id="MobiDB-lite"/>
    </source>
</evidence>
<feature type="compositionally biased region" description="Basic and acidic residues" evidence="1">
    <location>
        <begin position="54"/>
        <end position="68"/>
    </location>
</feature>
<dbReference type="Proteomes" id="UP000494206">
    <property type="component" value="Unassembled WGS sequence"/>
</dbReference>
<accession>A0A8S1F3R3</accession>
<keyword evidence="3" id="KW-1185">Reference proteome</keyword>
<feature type="region of interest" description="Disordered" evidence="1">
    <location>
        <begin position="1"/>
        <end position="80"/>
    </location>
</feature>